<evidence type="ECO:0000256" key="5">
    <source>
        <dbReference type="ARBA" id="ARBA00023136"/>
    </source>
</evidence>
<reference evidence="11" key="1">
    <citation type="submission" date="2014-01" db="EMBL/GenBank/DDBJ databases">
        <title>The Genome Sequence of Anopheles farauti FAR1 (V2).</title>
        <authorList>
            <consortium name="The Broad Institute Genomics Platform"/>
            <person name="Neafsey D.E."/>
            <person name="Besansky N."/>
            <person name="Howell P."/>
            <person name="Walton C."/>
            <person name="Young S.K."/>
            <person name="Zeng Q."/>
            <person name="Gargeya S."/>
            <person name="Fitzgerald M."/>
            <person name="Haas B."/>
            <person name="Abouelleil A."/>
            <person name="Allen A.W."/>
            <person name="Alvarado L."/>
            <person name="Arachchi H.M."/>
            <person name="Berlin A.M."/>
            <person name="Chapman S.B."/>
            <person name="Gainer-Dewar J."/>
            <person name="Goldberg J."/>
            <person name="Griggs A."/>
            <person name="Gujja S."/>
            <person name="Hansen M."/>
            <person name="Howarth C."/>
            <person name="Imamovic A."/>
            <person name="Ireland A."/>
            <person name="Larimer J."/>
            <person name="McCowan C."/>
            <person name="Murphy C."/>
            <person name="Pearson M."/>
            <person name="Poon T.W."/>
            <person name="Priest M."/>
            <person name="Roberts A."/>
            <person name="Saif S."/>
            <person name="Shea T."/>
            <person name="Sisk P."/>
            <person name="Sykes S."/>
            <person name="Wortman J."/>
            <person name="Nusbaum C."/>
            <person name="Birren B."/>
        </authorList>
    </citation>
    <scope>NUCLEOTIDE SEQUENCE [LARGE SCALE GENOMIC DNA]</scope>
    <source>
        <strain evidence="11">FAR1</strain>
    </source>
</reference>
<evidence type="ECO:0000256" key="3">
    <source>
        <dbReference type="ARBA" id="ARBA00022692"/>
    </source>
</evidence>
<keyword evidence="2" id="KW-1003">Cell membrane</keyword>
<evidence type="ECO:0000256" key="1">
    <source>
        <dbReference type="ARBA" id="ARBA00004651"/>
    </source>
</evidence>
<feature type="signal peptide" evidence="9">
    <location>
        <begin position="1"/>
        <end position="19"/>
    </location>
</feature>
<feature type="transmembrane region" description="Helical" evidence="8">
    <location>
        <begin position="343"/>
        <end position="367"/>
    </location>
</feature>
<evidence type="ECO:0000313" key="10">
    <source>
        <dbReference type="EnsemblMetazoa" id="AFAF001278-PA"/>
    </source>
</evidence>
<evidence type="ECO:0000256" key="6">
    <source>
        <dbReference type="ARBA" id="ARBA00023170"/>
    </source>
</evidence>
<evidence type="ECO:0000256" key="9">
    <source>
        <dbReference type="SAM" id="SignalP"/>
    </source>
</evidence>
<keyword evidence="4 8" id="KW-1133">Transmembrane helix</keyword>
<dbReference type="EnsemblMetazoa" id="AFAF001278-RA">
    <property type="protein sequence ID" value="AFAF001278-PA"/>
    <property type="gene ID" value="AFAF001278"/>
</dbReference>
<evidence type="ECO:0000256" key="8">
    <source>
        <dbReference type="SAM" id="Phobius"/>
    </source>
</evidence>
<keyword evidence="3 8" id="KW-0812">Transmembrane</keyword>
<keyword evidence="11" id="KW-1185">Reference proteome</keyword>
<evidence type="ECO:0000256" key="7">
    <source>
        <dbReference type="ARBA" id="ARBA00023180"/>
    </source>
</evidence>
<dbReference type="PANTHER" id="PTHR42643">
    <property type="entry name" value="IONOTROPIC RECEPTOR 20A-RELATED"/>
    <property type="match status" value="1"/>
</dbReference>
<accession>A0A182Q1L0</accession>
<keyword evidence="6" id="KW-0675">Receptor</keyword>
<comment type="subcellular location">
    <subcellularLocation>
        <location evidence="1">Cell membrane</location>
        <topology evidence="1">Multi-pass membrane protein</topology>
    </subcellularLocation>
</comment>
<dbReference type="InterPro" id="IPR052192">
    <property type="entry name" value="Insect_Ionotropic_Sensory_Rcpt"/>
</dbReference>
<keyword evidence="9" id="KW-0732">Signal</keyword>
<evidence type="ECO:0000313" key="11">
    <source>
        <dbReference type="Proteomes" id="UP000075886"/>
    </source>
</evidence>
<protein>
    <recommendedName>
        <fullName evidence="12">Ionotropic glutamate receptor C-terminal domain-containing protein</fullName>
    </recommendedName>
</protein>
<dbReference type="PANTHER" id="PTHR42643:SF41">
    <property type="entry name" value="IONOTROPIC RECEPTOR 20A-RELATED"/>
    <property type="match status" value="1"/>
</dbReference>
<dbReference type="STRING" id="69004.A0A182Q1L0"/>
<dbReference type="VEuPathDB" id="VectorBase:AFAF001278"/>
<evidence type="ECO:0008006" key="12">
    <source>
        <dbReference type="Google" id="ProtNLM"/>
    </source>
</evidence>
<name>A0A182Q1L0_9DIPT</name>
<keyword evidence="5 8" id="KW-0472">Membrane</keyword>
<dbReference type="GO" id="GO:0005886">
    <property type="term" value="C:plasma membrane"/>
    <property type="evidence" value="ECO:0007669"/>
    <property type="project" value="UniProtKB-SubCell"/>
</dbReference>
<proteinExistence type="predicted"/>
<evidence type="ECO:0000256" key="2">
    <source>
        <dbReference type="ARBA" id="ARBA00022475"/>
    </source>
</evidence>
<dbReference type="AlphaFoldDB" id="A0A182Q1L0"/>
<reference evidence="10" key="2">
    <citation type="submission" date="2020-05" db="UniProtKB">
        <authorList>
            <consortium name="EnsemblMetazoa"/>
        </authorList>
    </citation>
    <scope>IDENTIFICATION</scope>
    <source>
        <strain evidence="10">FAR1</strain>
    </source>
</reference>
<feature type="transmembrane region" description="Helical" evidence="8">
    <location>
        <begin position="283"/>
        <end position="309"/>
    </location>
</feature>
<sequence>MVAHLDLALFLVRCGMTVGSPSADAALDVLAYLTARPAPFEGPAAGQELCISPPDTGHHYWNDVLERYLVRVREHPRVLSRTKLGAVALPLCSLYLIFEPDAHARQVFIRLQFLSTNQNWNQVARFAVMVNRKQRTGELYNQFENFGFMGIRNGLVLMSVPEHNRTFTLVDDDRRALDYAMVVEDVPQLLANRARAGLGGRRVTLSKRTEFPFLLHERGQYVGVYDKFFKEFANHYRCPVVYRDSDVDVVPAIHTRETLARPLAIGSFTGNCLVVPERPKEGLIFFLLSPFSTPLWGLCCCVLLLTFWLNWQWARRFPNSILLTVLFGDQAPDDRYAPSERRLTFIAVVMMFFFSEAYSAKLLSTFIESLNRPRIRTVEALAASDIPLGVLHFADVADYEQLHRNLLVVDEPEYYDNLRHGRHAFMVECGNAELFVQMAHRSEGNGLLVPYYVLDEFVGWRMNGFAVSKYSPVAGPLLAFSGIVAQAGLWEYWRECYVQKLRNMANRDFTQRETLNLHDLISLRYVLAGLVLLSVATVADPVSGTVTELNTLHYVTTQSERLEIPAAGQELCISSSGTDPHWNEVLERYLLHFAEYPRLLATVQFPHAKLHRCSMYLVFEPTPKARQIFQRMMSISSSANWNAAANLILLTDWIDDAQEMDLIFRVFLPHGVRNMVLVQTNRHRNVSAVFVSNYRGMIQQTHVGSPLYSLLVRDRNRNIDRFPLVLEKKTVFPFLMFNSRGAGGIMHFFFEAFVKHVNGRLKYGRVDNHFLLGIRLHSPLSTPLPVGGFTGNCLLVPDKPKQSMIHYLLAPFSSSLWCLCCALVAFSCFLNCQWSRHLPNNILLTVLFGSQATGTFAIERRLILVASVIMFFLSESYSAKLISMFVQSLNEPHLKTVRQFVESGITLELMNYAPVEVGKELRQNVLISDKQTYIENVNRSQNAIMMECGNAKLLLHEMLNMPEGRFPGRYYILPEFVGSRMNGLRVSKYTAVGLQLQQFAGWFLQAGLWDYWAELYNEKMQLVLHRSSSHREILHMVDLASLHYLLLVGYTLSYCLCLEQQPHTIFSTKINTPRTVQTAIVT</sequence>
<dbReference type="Proteomes" id="UP000075886">
    <property type="component" value="Unassembled WGS sequence"/>
</dbReference>
<feature type="chain" id="PRO_5008132139" description="Ionotropic glutamate receptor C-terminal domain-containing protein" evidence="9">
    <location>
        <begin position="20"/>
        <end position="1082"/>
    </location>
</feature>
<keyword evidence="7" id="KW-0325">Glycoprotein</keyword>
<evidence type="ECO:0000256" key="4">
    <source>
        <dbReference type="ARBA" id="ARBA00022989"/>
    </source>
</evidence>
<organism evidence="10 11">
    <name type="scientific">Anopheles farauti</name>
    <dbReference type="NCBI Taxonomy" id="69004"/>
    <lineage>
        <taxon>Eukaryota</taxon>
        <taxon>Metazoa</taxon>
        <taxon>Ecdysozoa</taxon>
        <taxon>Arthropoda</taxon>
        <taxon>Hexapoda</taxon>
        <taxon>Insecta</taxon>
        <taxon>Pterygota</taxon>
        <taxon>Neoptera</taxon>
        <taxon>Endopterygota</taxon>
        <taxon>Diptera</taxon>
        <taxon>Nematocera</taxon>
        <taxon>Culicoidea</taxon>
        <taxon>Culicidae</taxon>
        <taxon>Anophelinae</taxon>
        <taxon>Anopheles</taxon>
    </lineage>
</organism>
<dbReference type="EMBL" id="AXCN02000352">
    <property type="status" value="NOT_ANNOTATED_CDS"/>
    <property type="molecule type" value="Genomic_DNA"/>
</dbReference>